<organism evidence="1 2">
    <name type="scientific">Brachyspira suanatina</name>
    <dbReference type="NCBI Taxonomy" id="381802"/>
    <lineage>
        <taxon>Bacteria</taxon>
        <taxon>Pseudomonadati</taxon>
        <taxon>Spirochaetota</taxon>
        <taxon>Spirochaetia</taxon>
        <taxon>Brachyspirales</taxon>
        <taxon>Brachyspiraceae</taxon>
        <taxon>Brachyspira</taxon>
    </lineage>
</organism>
<evidence type="ECO:0000313" key="2">
    <source>
        <dbReference type="Proteomes" id="UP000043763"/>
    </source>
</evidence>
<dbReference type="OrthoDB" id="9784811at2"/>
<dbReference type="AlphaFoldDB" id="A0A0G4K8J4"/>
<reference evidence="2" key="1">
    <citation type="submission" date="2015-04" db="EMBL/GenBank/DDBJ databases">
        <authorList>
            <person name="Mushtaq Mamoona"/>
        </authorList>
    </citation>
    <scope>NUCLEOTIDE SEQUENCE [LARGE SCALE GENOMIC DNA]</scope>
    <source>
        <strain evidence="2">AN4859/03</strain>
    </source>
</reference>
<dbReference type="RefSeq" id="WP_048594872.1">
    <property type="nucleotide sequence ID" value="NZ_CVLB01000001.1"/>
</dbReference>
<proteinExistence type="predicted"/>
<dbReference type="Proteomes" id="UP000043763">
    <property type="component" value="Unassembled WGS sequence"/>
</dbReference>
<name>A0A0G4K8J4_9SPIR</name>
<dbReference type="Gene3D" id="3.20.20.370">
    <property type="entry name" value="Glycoside hydrolase/deacetylase"/>
    <property type="match status" value="1"/>
</dbReference>
<dbReference type="Pfam" id="PF04748">
    <property type="entry name" value="Polysacc_deac_2"/>
    <property type="match status" value="1"/>
</dbReference>
<keyword evidence="2" id="KW-1185">Reference proteome</keyword>
<dbReference type="GO" id="GO:0005975">
    <property type="term" value="P:carbohydrate metabolic process"/>
    <property type="evidence" value="ECO:0007669"/>
    <property type="project" value="InterPro"/>
</dbReference>
<dbReference type="CDD" id="cd10936">
    <property type="entry name" value="CE4_DAC2"/>
    <property type="match status" value="1"/>
</dbReference>
<evidence type="ECO:0000313" key="1">
    <source>
        <dbReference type="EMBL" id="CRF33799.1"/>
    </source>
</evidence>
<sequence length="302" mass="34525">MKNIFVFVLSIIILCIFAFTFIKVKENYNISFEYANNVYKQSNANSILKKNITEKPSNDIFHLADINSPDTAKPILNKINEHSNCISIIIDDSGNTLDNSERYFSLANEYNITFAVLPDSYHSTDFSYAAYSNNVNIILHIPMEGSDYFGEQTLIRKGMNEDEVFRLLDYSFSKVPYAKGMNNHTGSVASSDESIVSYMLDYARNNDKYFVDSYTVSDSLIYDMALEYGVRTARRSVFLDNERDYSSIMKQWRELIKLSKEYGVAVGIGHYQSEETLKILENNLPLLEDEGIISVSITEILN</sequence>
<dbReference type="InterPro" id="IPR011330">
    <property type="entry name" value="Glyco_hydro/deAcase_b/a-brl"/>
</dbReference>
<dbReference type="PANTHER" id="PTHR30105:SF2">
    <property type="entry name" value="DIVERGENT POLYSACCHARIDE DEACETYLASE SUPERFAMILY"/>
    <property type="match status" value="1"/>
</dbReference>
<gene>
    <name evidence="1" type="ORF">BRSU_1678</name>
</gene>
<dbReference type="EMBL" id="CVLB01000001">
    <property type="protein sequence ID" value="CRF33799.1"/>
    <property type="molecule type" value="Genomic_DNA"/>
</dbReference>
<dbReference type="SUPFAM" id="SSF88713">
    <property type="entry name" value="Glycoside hydrolase/deacetylase"/>
    <property type="match status" value="1"/>
</dbReference>
<protein>
    <submittedName>
        <fullName evidence="1">Polysaccharide deacetylase</fullName>
    </submittedName>
</protein>
<accession>A0A0G4K8J4</accession>
<dbReference type="PANTHER" id="PTHR30105">
    <property type="entry name" value="UNCHARACTERIZED YIBQ-RELATED"/>
    <property type="match status" value="1"/>
</dbReference>
<dbReference type="InterPro" id="IPR006837">
    <property type="entry name" value="Divergent_DAC"/>
</dbReference>